<accession>A0A2M8IZ51</accession>
<dbReference type="OrthoDB" id="7851356at2"/>
<organism evidence="3 4">
    <name type="scientific">Pseudooceanicola lipolyticus</name>
    <dbReference type="NCBI Taxonomy" id="2029104"/>
    <lineage>
        <taxon>Bacteria</taxon>
        <taxon>Pseudomonadati</taxon>
        <taxon>Pseudomonadota</taxon>
        <taxon>Alphaproteobacteria</taxon>
        <taxon>Rhodobacterales</taxon>
        <taxon>Paracoccaceae</taxon>
        <taxon>Pseudooceanicola</taxon>
    </lineage>
</organism>
<dbReference type="Proteomes" id="UP000231553">
    <property type="component" value="Unassembled WGS sequence"/>
</dbReference>
<dbReference type="AlphaFoldDB" id="A0A2M8IZ51"/>
<keyword evidence="4" id="KW-1185">Reference proteome</keyword>
<reference evidence="3 4" key="1">
    <citation type="journal article" date="2018" name="Int. J. Syst. Evol. Microbiol.">
        <title>Pseudooceanicola lipolyticus sp. nov., a marine alphaproteobacterium, reclassification of Oceanicola flagellatus as Pseudooceanicola flagellatus comb. nov. and emended description of the genus Pseudooceanicola.</title>
        <authorList>
            <person name="Huang M.-M."/>
            <person name="Guo L.-L."/>
            <person name="Wu Y.-H."/>
            <person name="Lai Q.-L."/>
            <person name="Shao Z.-Z."/>
            <person name="Wang C.-S."/>
            <person name="Wu M."/>
            <person name="Xu X.-W."/>
        </authorList>
    </citation>
    <scope>NUCLEOTIDE SEQUENCE [LARGE SCALE GENOMIC DNA]</scope>
    <source>
        <strain evidence="3 4">157</strain>
    </source>
</reference>
<dbReference type="InterPro" id="IPR046589">
    <property type="entry name" value="DUF6647"/>
</dbReference>
<proteinExistence type="predicted"/>
<sequence length="179" mass="20094">MPRRQLAVALATALAILCPTLLPGQPATATQPVAEWRDADNMHGLVNALDDWLDRHSDWPRRAAAPHIRLVSPWEAQARQGASGSLQRGRLRGLYDPDRAEILLVRPWNPRNSDDVSVLLHELVHHRQQPHHWYCPAAQELSAYRLQDAWLGTFGQRAAVNWVAVVLDAGCTPRDIHPD</sequence>
<evidence type="ECO:0000313" key="3">
    <source>
        <dbReference type="EMBL" id="PJE35774.1"/>
    </source>
</evidence>
<evidence type="ECO:0000256" key="1">
    <source>
        <dbReference type="SAM" id="SignalP"/>
    </source>
</evidence>
<gene>
    <name evidence="3" type="ORF">CVM52_15480</name>
</gene>
<feature type="signal peptide" evidence="1">
    <location>
        <begin position="1"/>
        <end position="29"/>
    </location>
</feature>
<feature type="chain" id="PRO_5014689313" description="DUF6647 domain-containing protein" evidence="1">
    <location>
        <begin position="30"/>
        <end position="179"/>
    </location>
</feature>
<evidence type="ECO:0000313" key="4">
    <source>
        <dbReference type="Proteomes" id="UP000231553"/>
    </source>
</evidence>
<dbReference type="Pfam" id="PF20352">
    <property type="entry name" value="DUF6647"/>
    <property type="match status" value="1"/>
</dbReference>
<evidence type="ECO:0000259" key="2">
    <source>
        <dbReference type="Pfam" id="PF20352"/>
    </source>
</evidence>
<keyword evidence="1" id="KW-0732">Signal</keyword>
<dbReference type="RefSeq" id="WP_100163388.1">
    <property type="nucleotide sequence ID" value="NZ_PGTB01000072.1"/>
</dbReference>
<dbReference type="EMBL" id="PGTB01000072">
    <property type="protein sequence ID" value="PJE35774.1"/>
    <property type="molecule type" value="Genomic_DNA"/>
</dbReference>
<protein>
    <recommendedName>
        <fullName evidence="2">DUF6647 domain-containing protein</fullName>
    </recommendedName>
</protein>
<comment type="caution">
    <text evidence="3">The sequence shown here is derived from an EMBL/GenBank/DDBJ whole genome shotgun (WGS) entry which is preliminary data.</text>
</comment>
<feature type="domain" description="DUF6647" evidence="2">
    <location>
        <begin position="20"/>
        <end position="179"/>
    </location>
</feature>
<name>A0A2M8IZ51_9RHOB</name>